<organism evidence="1 2">
    <name type="scientific">Piscinibacter aquaticus</name>
    <dbReference type="NCBI Taxonomy" id="392597"/>
    <lineage>
        <taxon>Bacteria</taxon>
        <taxon>Pseudomonadati</taxon>
        <taxon>Pseudomonadota</taxon>
        <taxon>Betaproteobacteria</taxon>
        <taxon>Burkholderiales</taxon>
        <taxon>Sphaerotilaceae</taxon>
        <taxon>Piscinibacter</taxon>
    </lineage>
</organism>
<sequence length="199" mass="22086">MTMADEPAVRAILAKYETVLFNATHGGWEDWRALQLGGRLLFPARSRACVVYDFIVQRAMTALADDKAVRVIRRDETVKFIFADTVALRFKKANDNGLGSNIQTQATLGFVEQQQELPGLPNVHKVEVVYVLNRLQTRIEQVLVAARDGDVCLWNYEIAPDTGAQVIPLPTPSIGDGGRGSRVKLRVVDEGKQHETGEK</sequence>
<protein>
    <submittedName>
        <fullName evidence="1">Uncharacterized protein</fullName>
    </submittedName>
</protein>
<comment type="caution">
    <text evidence="1">The sequence shown here is derived from an EMBL/GenBank/DDBJ whole genome shotgun (WGS) entry which is preliminary data.</text>
</comment>
<name>A0A5C6TZZ3_9BURK</name>
<evidence type="ECO:0000313" key="2">
    <source>
        <dbReference type="Proteomes" id="UP000321832"/>
    </source>
</evidence>
<dbReference type="EMBL" id="VOPW01000001">
    <property type="protein sequence ID" value="TXC66177.1"/>
    <property type="molecule type" value="Genomic_DNA"/>
</dbReference>
<gene>
    <name evidence="1" type="ORF">FSC37_10285</name>
</gene>
<dbReference type="AlphaFoldDB" id="A0A5C6TZZ3"/>
<dbReference type="Proteomes" id="UP000321832">
    <property type="component" value="Unassembled WGS sequence"/>
</dbReference>
<reference evidence="1 2" key="1">
    <citation type="submission" date="2019-08" db="EMBL/GenBank/DDBJ databases">
        <authorList>
            <person name="Khan S.A."/>
            <person name="Jeon C.O."/>
            <person name="Jeong S.E."/>
        </authorList>
    </citation>
    <scope>NUCLEOTIDE SEQUENCE [LARGE SCALE GENOMIC DNA]</scope>
    <source>
        <strain evidence="2">IMCC1728</strain>
    </source>
</reference>
<proteinExistence type="predicted"/>
<accession>A0A5C6TZZ3</accession>
<evidence type="ECO:0000313" key="1">
    <source>
        <dbReference type="EMBL" id="TXC66177.1"/>
    </source>
</evidence>
<keyword evidence="2" id="KW-1185">Reference proteome</keyword>